<proteinExistence type="predicted"/>
<keyword evidence="1" id="KW-0812">Transmembrane</keyword>
<sequence length="289" mass="30053">MKPAASAAGAPGARAAPLTFGGMLRSEWTKIRSLRSTLWTLVATVVLTIGTSALLAWAVSAHLEPSFLADVDPVRDSMSGLMFGQLTIAVIGAVAITSEYSTGTIRTTFTVVPRRVTVLTAKLTVLACVALACGLFCSFVSFFIGQGFFANATVTDRDGAADTVTHLDLHVALSDPGVLRAVIGGGLYLAAGGLLALALGALLRNTAAAISTAIGLLFVVPLLANFLPAAWESHVVKWLPTNAGSAVWTIRPTDGDNPMLGPWTGYGVFVAYVLTALLAAAVLLRRRDT</sequence>
<evidence type="ECO:0000313" key="3">
    <source>
        <dbReference type="Proteomes" id="UP000323242"/>
    </source>
</evidence>
<evidence type="ECO:0000313" key="2">
    <source>
        <dbReference type="EMBL" id="TYR63274.1"/>
    </source>
</evidence>
<feature type="transmembrane region" description="Helical" evidence="1">
    <location>
        <begin position="38"/>
        <end position="60"/>
    </location>
</feature>
<gene>
    <name evidence="2" type="ORF">FY004_17705</name>
</gene>
<keyword evidence="1" id="KW-1133">Transmembrane helix</keyword>
<protein>
    <submittedName>
        <fullName evidence="2">ABC transporter permease subunit</fullName>
    </submittedName>
</protein>
<feature type="transmembrane region" description="Helical" evidence="1">
    <location>
        <begin position="210"/>
        <end position="231"/>
    </location>
</feature>
<feature type="transmembrane region" description="Helical" evidence="1">
    <location>
        <begin position="263"/>
        <end position="284"/>
    </location>
</feature>
<dbReference type="AlphaFoldDB" id="A0A5D4JEN8"/>
<dbReference type="Proteomes" id="UP000323242">
    <property type="component" value="Unassembled WGS sequence"/>
</dbReference>
<reference evidence="2 3" key="1">
    <citation type="submission" date="2019-08" db="EMBL/GenBank/DDBJ databases">
        <title>Draft genome for granaticin producer strain Streptomyces parvus C05.</title>
        <authorList>
            <person name="Gonzalez-Pimentel J.L."/>
        </authorList>
    </citation>
    <scope>NUCLEOTIDE SEQUENCE [LARGE SCALE GENOMIC DNA]</scope>
    <source>
        <strain evidence="2 3">C05</strain>
    </source>
</reference>
<dbReference type="EMBL" id="VSZQ01000088">
    <property type="protein sequence ID" value="TYR63274.1"/>
    <property type="molecule type" value="Genomic_DNA"/>
</dbReference>
<organism evidence="2 3">
    <name type="scientific">Streptomyces parvus</name>
    <dbReference type="NCBI Taxonomy" id="66428"/>
    <lineage>
        <taxon>Bacteria</taxon>
        <taxon>Bacillati</taxon>
        <taxon>Actinomycetota</taxon>
        <taxon>Actinomycetes</taxon>
        <taxon>Kitasatosporales</taxon>
        <taxon>Streptomycetaceae</taxon>
        <taxon>Streptomyces</taxon>
    </lineage>
</organism>
<keyword evidence="3" id="KW-1185">Reference proteome</keyword>
<name>A0A5D4JEN8_9ACTN</name>
<dbReference type="PANTHER" id="PTHR37305:SF1">
    <property type="entry name" value="MEMBRANE PROTEIN"/>
    <property type="match status" value="1"/>
</dbReference>
<comment type="caution">
    <text evidence="2">The sequence shown here is derived from an EMBL/GenBank/DDBJ whole genome shotgun (WGS) entry which is preliminary data.</text>
</comment>
<feature type="transmembrane region" description="Helical" evidence="1">
    <location>
        <begin position="178"/>
        <end position="203"/>
    </location>
</feature>
<keyword evidence="1" id="KW-0472">Membrane</keyword>
<evidence type="ECO:0000256" key="1">
    <source>
        <dbReference type="SAM" id="Phobius"/>
    </source>
</evidence>
<dbReference type="Pfam" id="PF12730">
    <property type="entry name" value="ABC2_membrane_4"/>
    <property type="match status" value="1"/>
</dbReference>
<dbReference type="RefSeq" id="WP_109195904.1">
    <property type="nucleotide sequence ID" value="NZ_VSZQ01000088.1"/>
</dbReference>
<feature type="transmembrane region" description="Helical" evidence="1">
    <location>
        <begin position="123"/>
        <end position="144"/>
    </location>
</feature>
<accession>A0A5D4JEN8</accession>
<dbReference type="PANTHER" id="PTHR37305">
    <property type="entry name" value="INTEGRAL MEMBRANE PROTEIN-RELATED"/>
    <property type="match status" value="1"/>
</dbReference>
<feature type="transmembrane region" description="Helical" evidence="1">
    <location>
        <begin position="80"/>
        <end position="102"/>
    </location>
</feature>